<dbReference type="OrthoDB" id="3267916at2"/>
<organism evidence="1 2">
    <name type="scientific">Selenomonas ruminantium</name>
    <dbReference type="NCBI Taxonomy" id="971"/>
    <lineage>
        <taxon>Bacteria</taxon>
        <taxon>Bacillati</taxon>
        <taxon>Bacillota</taxon>
        <taxon>Negativicutes</taxon>
        <taxon>Selenomonadales</taxon>
        <taxon>Selenomonadaceae</taxon>
        <taxon>Selenomonas</taxon>
    </lineage>
</organism>
<evidence type="ECO:0000313" key="1">
    <source>
        <dbReference type="EMBL" id="SFI01124.1"/>
    </source>
</evidence>
<name>A0A1I3EQ76_SELRU</name>
<dbReference type="InterPro" id="IPR026989">
    <property type="entry name" value="TnpV"/>
</dbReference>
<dbReference type="EMBL" id="FOQK01000011">
    <property type="protein sequence ID" value="SFI01124.1"/>
    <property type="molecule type" value="Genomic_DNA"/>
</dbReference>
<protein>
    <submittedName>
        <fullName evidence="1">Transposon-encoded protein TnpV</fullName>
    </submittedName>
</protein>
<gene>
    <name evidence="1" type="ORF">SAMN04487861_11134</name>
</gene>
<evidence type="ECO:0000313" key="2">
    <source>
        <dbReference type="Proteomes" id="UP000183639"/>
    </source>
</evidence>
<dbReference type="AlphaFoldDB" id="A0A1I3EQ76"/>
<proteinExistence type="predicted"/>
<accession>A0A1I3EQ76</accession>
<sequence>MYMTDEELLAKNYGFWGNAHRKFMYEYRSPDWELLQDAGKLESYFMEMNDKFTRKERKMLDNALRRSGMMAALKDQDANEWTPRYIRVREAIRKLLLKEVGY</sequence>
<reference evidence="1 2" key="1">
    <citation type="submission" date="2016-10" db="EMBL/GenBank/DDBJ databases">
        <authorList>
            <person name="de Groot N.N."/>
        </authorList>
    </citation>
    <scope>NUCLEOTIDE SEQUENCE [LARGE SCALE GENOMIC DNA]</scope>
    <source>
        <strain evidence="1 2">Z108</strain>
    </source>
</reference>
<dbReference type="Pfam" id="PF14198">
    <property type="entry name" value="TnpV"/>
    <property type="match status" value="1"/>
</dbReference>
<dbReference type="Proteomes" id="UP000183639">
    <property type="component" value="Unassembled WGS sequence"/>
</dbReference>